<reference evidence="3" key="1">
    <citation type="submission" date="2015-01" db="EMBL/GenBank/DDBJ databases">
        <authorList>
            <person name="Aksoy S."/>
            <person name="Warren W."/>
            <person name="Wilson R.K."/>
        </authorList>
    </citation>
    <scope>NUCLEOTIDE SEQUENCE [LARGE SCALE GENOMIC DNA]</scope>
    <source>
        <strain evidence="3">IAEA</strain>
    </source>
</reference>
<sequence>MFSVISDKNWIFHIAQTTPYNAYAFQNEMLKGCSNAYDCLLLMMMLLLKTMSMAISNVHIFKKKESTTTILKLVVVNVTRMLLKCVCYCNHDDSYDDYQDVNDDVDVDGTRYCEDGFINGNYLKPILKFDKTPPALDYTPRAEYNSGLSWRMSKANSCLSVASSFDDRLRTLSLSNLNSFALKYSITAQNL</sequence>
<feature type="transmembrane region" description="Helical" evidence="1">
    <location>
        <begin position="40"/>
        <end position="61"/>
    </location>
</feature>
<evidence type="ECO:0000313" key="2">
    <source>
        <dbReference type="EnsemblMetazoa" id="GPPI021880-PA"/>
    </source>
</evidence>
<reference evidence="2" key="2">
    <citation type="submission" date="2020-05" db="UniProtKB">
        <authorList>
            <consortium name="EnsemblMetazoa"/>
        </authorList>
    </citation>
    <scope>IDENTIFICATION</scope>
    <source>
        <strain evidence="2">IAEA</strain>
    </source>
</reference>
<evidence type="ECO:0000313" key="3">
    <source>
        <dbReference type="Proteomes" id="UP000092460"/>
    </source>
</evidence>
<keyword evidence="3" id="KW-1185">Reference proteome</keyword>
<accession>A0A1B0B840</accession>
<keyword evidence="1" id="KW-0472">Membrane</keyword>
<dbReference type="VEuPathDB" id="VectorBase:GPPI021880"/>
<dbReference type="Proteomes" id="UP000092460">
    <property type="component" value="Unassembled WGS sequence"/>
</dbReference>
<organism evidence="2 3">
    <name type="scientific">Glossina palpalis gambiensis</name>
    <dbReference type="NCBI Taxonomy" id="67801"/>
    <lineage>
        <taxon>Eukaryota</taxon>
        <taxon>Metazoa</taxon>
        <taxon>Ecdysozoa</taxon>
        <taxon>Arthropoda</taxon>
        <taxon>Hexapoda</taxon>
        <taxon>Insecta</taxon>
        <taxon>Pterygota</taxon>
        <taxon>Neoptera</taxon>
        <taxon>Endopterygota</taxon>
        <taxon>Diptera</taxon>
        <taxon>Brachycera</taxon>
        <taxon>Muscomorpha</taxon>
        <taxon>Hippoboscoidea</taxon>
        <taxon>Glossinidae</taxon>
        <taxon>Glossina</taxon>
    </lineage>
</organism>
<keyword evidence="1" id="KW-0812">Transmembrane</keyword>
<proteinExistence type="predicted"/>
<name>A0A1B0B840_9MUSC</name>
<dbReference type="AlphaFoldDB" id="A0A1B0B840"/>
<dbReference type="EnsemblMetazoa" id="GPPI021880-RA">
    <property type="protein sequence ID" value="GPPI021880-PA"/>
    <property type="gene ID" value="GPPI021880"/>
</dbReference>
<keyword evidence="1" id="KW-1133">Transmembrane helix</keyword>
<dbReference type="EMBL" id="JXJN01009826">
    <property type="status" value="NOT_ANNOTATED_CDS"/>
    <property type="molecule type" value="Genomic_DNA"/>
</dbReference>
<protein>
    <submittedName>
        <fullName evidence="2">Uncharacterized protein</fullName>
    </submittedName>
</protein>
<evidence type="ECO:0000256" key="1">
    <source>
        <dbReference type="SAM" id="Phobius"/>
    </source>
</evidence>